<evidence type="ECO:0000313" key="2">
    <source>
        <dbReference type="EMBL" id="TWG28208.1"/>
    </source>
</evidence>
<proteinExistence type="predicted"/>
<gene>
    <name evidence="2" type="ORF">FHX75_111359</name>
</gene>
<comment type="caution">
    <text evidence="2">The sequence shown here is derived from an EMBL/GenBank/DDBJ whole genome shotgun (WGS) entry which is preliminary data.</text>
</comment>
<organism evidence="2 3">
    <name type="scientific">Micromonospora palomenae</name>
    <dbReference type="NCBI Taxonomy" id="1461247"/>
    <lineage>
        <taxon>Bacteria</taxon>
        <taxon>Bacillati</taxon>
        <taxon>Actinomycetota</taxon>
        <taxon>Actinomycetes</taxon>
        <taxon>Micromonosporales</taxon>
        <taxon>Micromonosporaceae</taxon>
        <taxon>Micromonospora</taxon>
    </lineage>
</organism>
<keyword evidence="1" id="KW-0812">Transmembrane</keyword>
<accession>A0A561WWH5</accession>
<dbReference type="Proteomes" id="UP000319927">
    <property type="component" value="Unassembled WGS sequence"/>
</dbReference>
<dbReference type="EMBL" id="VIXA01000001">
    <property type="protein sequence ID" value="TWG28208.1"/>
    <property type="molecule type" value="Genomic_DNA"/>
</dbReference>
<keyword evidence="1" id="KW-1133">Transmembrane helix</keyword>
<evidence type="ECO:0000256" key="1">
    <source>
        <dbReference type="SAM" id="Phobius"/>
    </source>
</evidence>
<feature type="transmembrane region" description="Helical" evidence="1">
    <location>
        <begin position="104"/>
        <end position="128"/>
    </location>
</feature>
<dbReference type="AlphaFoldDB" id="A0A561WWH5"/>
<protein>
    <submittedName>
        <fullName evidence="2">Uncharacterized protein</fullName>
    </submittedName>
</protein>
<keyword evidence="1" id="KW-0472">Membrane</keyword>
<feature type="transmembrane region" description="Helical" evidence="1">
    <location>
        <begin position="36"/>
        <end position="55"/>
    </location>
</feature>
<feature type="transmembrane region" description="Helical" evidence="1">
    <location>
        <begin position="12"/>
        <end position="30"/>
    </location>
</feature>
<reference evidence="2 3" key="1">
    <citation type="submission" date="2019-06" db="EMBL/GenBank/DDBJ databases">
        <title>Sequencing the genomes of 1000 actinobacteria strains.</title>
        <authorList>
            <person name="Klenk H.-P."/>
        </authorList>
    </citation>
    <scope>NUCLEOTIDE SEQUENCE [LARGE SCALE GENOMIC DNA]</scope>
    <source>
        <strain evidence="2 3">DSM 102131</strain>
    </source>
</reference>
<evidence type="ECO:0000313" key="3">
    <source>
        <dbReference type="Proteomes" id="UP000319927"/>
    </source>
</evidence>
<keyword evidence="3" id="KW-1185">Reference proteome</keyword>
<sequence length="368" mass="39243">MTRRTRLTRRMRIVTSALLFVFTVVIGIAINKVTDTFTWAWAGALATLVLGGVAVQITATRLQEGATEPAIDEGAIAQQTFAVTGGIVVNPIQKLVVGVSGRSLAVMAASMAVVAALTFLLALLAVAIDRRADDAGGGPLKSQDTETGNPRLDGPDPYLYVGFDNSVHLARKQTCAGLFGLCLGQPVQLALDSFGTTEVDGFPQNGGRPGATCHRWHPKHLDTVTVCDFAGAIESIRYDSLSSTSLTLAAPQDVVVEFPATLPIQASLITEAFKNKPFSSTYVPGEGEGIFGMDWFLPQEAEGTPDAYLSIVARVPGLFEIDGRLCLGEDDVYYPYDELLRSGEMAIITSVEVNLTKAGYLRGPKNCK</sequence>
<name>A0A561WWH5_9ACTN</name>